<accession>A0ABN2YD60</accession>
<gene>
    <name evidence="2" type="ORF">GCM10009727_13490</name>
</gene>
<evidence type="ECO:0000313" key="2">
    <source>
        <dbReference type="EMBL" id="GAA2125274.1"/>
    </source>
</evidence>
<name>A0ABN2YD60_9ACTN</name>
<comment type="caution">
    <text evidence="2">The sequence shown here is derived from an EMBL/GenBank/DDBJ whole genome shotgun (WGS) entry which is preliminary data.</text>
</comment>
<evidence type="ECO:0000256" key="1">
    <source>
        <dbReference type="SAM" id="MobiDB-lite"/>
    </source>
</evidence>
<organism evidence="2 3">
    <name type="scientific">Actinomadura napierensis</name>
    <dbReference type="NCBI Taxonomy" id="267854"/>
    <lineage>
        <taxon>Bacteria</taxon>
        <taxon>Bacillati</taxon>
        <taxon>Actinomycetota</taxon>
        <taxon>Actinomycetes</taxon>
        <taxon>Streptosporangiales</taxon>
        <taxon>Thermomonosporaceae</taxon>
        <taxon>Actinomadura</taxon>
    </lineage>
</organism>
<evidence type="ECO:0000313" key="3">
    <source>
        <dbReference type="Proteomes" id="UP001501020"/>
    </source>
</evidence>
<sequence length="76" mass="8055">MLLACDFLGTVTLTGARMYVLAVIEHYTRRRIRVLGATGHPDHSVGDPSGAEPGHGSGGRRLPGTVPDPRPGRQVP</sequence>
<dbReference type="Proteomes" id="UP001501020">
    <property type="component" value="Unassembled WGS sequence"/>
</dbReference>
<reference evidence="2 3" key="1">
    <citation type="journal article" date="2019" name="Int. J. Syst. Evol. Microbiol.">
        <title>The Global Catalogue of Microorganisms (GCM) 10K type strain sequencing project: providing services to taxonomists for standard genome sequencing and annotation.</title>
        <authorList>
            <consortium name="The Broad Institute Genomics Platform"/>
            <consortium name="The Broad Institute Genome Sequencing Center for Infectious Disease"/>
            <person name="Wu L."/>
            <person name="Ma J."/>
        </authorList>
    </citation>
    <scope>NUCLEOTIDE SEQUENCE [LARGE SCALE GENOMIC DNA]</scope>
    <source>
        <strain evidence="2 3">JCM 13850</strain>
    </source>
</reference>
<feature type="region of interest" description="Disordered" evidence="1">
    <location>
        <begin position="38"/>
        <end position="76"/>
    </location>
</feature>
<dbReference type="EMBL" id="BAAAMR010000007">
    <property type="protein sequence ID" value="GAA2125274.1"/>
    <property type="molecule type" value="Genomic_DNA"/>
</dbReference>
<protein>
    <submittedName>
        <fullName evidence="2">Uncharacterized protein</fullName>
    </submittedName>
</protein>
<proteinExistence type="predicted"/>
<keyword evidence="3" id="KW-1185">Reference proteome</keyword>